<protein>
    <recommendedName>
        <fullName evidence="2">N-acetyltransferase domain-containing protein</fullName>
    </recommendedName>
</protein>
<dbReference type="InterPro" id="IPR000182">
    <property type="entry name" value="GNAT_dom"/>
</dbReference>
<organism evidence="3 4">
    <name type="scientific">Zasmidium cellare</name>
    <name type="common">Wine cellar mold</name>
    <name type="synonym">Racodium cellare</name>
    <dbReference type="NCBI Taxonomy" id="395010"/>
    <lineage>
        <taxon>Eukaryota</taxon>
        <taxon>Fungi</taxon>
        <taxon>Dikarya</taxon>
        <taxon>Ascomycota</taxon>
        <taxon>Pezizomycotina</taxon>
        <taxon>Dothideomycetes</taxon>
        <taxon>Dothideomycetidae</taxon>
        <taxon>Mycosphaerellales</taxon>
        <taxon>Mycosphaerellaceae</taxon>
        <taxon>Zasmidium</taxon>
    </lineage>
</organism>
<sequence length="245" mass="26533">MTSPSFSLRPLTSADVDTCAQIAGLAFATDRQTQFKAADPSDPFNHVEGTEAGLKHSLKRPPGSAELTVAVDDATGEIIGSAVWASRGLVPKDGPAVKLNIDGVRGDAPPPDASYFDKSKTPREQLDAYTSHDLQTVFMGTLMPPGVRCMFIVGIAVHPSHQGKGVGKALIRKVTDRADAEGVCCWVHASEAGAPVFEKCGFKVIRRLELDLDEWNWKGFVPPEGEGARWGRHVLRYMLREPGKR</sequence>
<dbReference type="InterPro" id="IPR016181">
    <property type="entry name" value="Acyl_CoA_acyltransferase"/>
</dbReference>
<gene>
    <name evidence="3" type="ORF">PRZ48_011718</name>
</gene>
<evidence type="ECO:0000259" key="2">
    <source>
        <dbReference type="PROSITE" id="PS51186"/>
    </source>
</evidence>
<dbReference type="PANTHER" id="PTHR42791">
    <property type="entry name" value="GNAT FAMILY ACETYLTRANSFERASE"/>
    <property type="match status" value="1"/>
</dbReference>
<reference evidence="3 4" key="1">
    <citation type="journal article" date="2023" name="G3 (Bethesda)">
        <title>A chromosome-level genome assembly of Zasmidium syzygii isolated from banana leaves.</title>
        <authorList>
            <person name="van Westerhoven A.C."/>
            <person name="Mehrabi R."/>
            <person name="Talebi R."/>
            <person name="Steentjes M.B.F."/>
            <person name="Corcolon B."/>
            <person name="Chong P.A."/>
            <person name="Kema G.H.J."/>
            <person name="Seidl M.F."/>
        </authorList>
    </citation>
    <scope>NUCLEOTIDE SEQUENCE [LARGE SCALE GENOMIC DNA]</scope>
    <source>
        <strain evidence="3 4">P124</strain>
    </source>
</reference>
<comment type="caution">
    <text evidence="3">The sequence shown here is derived from an EMBL/GenBank/DDBJ whole genome shotgun (WGS) entry which is preliminary data.</text>
</comment>
<dbReference type="PANTHER" id="PTHR42791:SF1">
    <property type="entry name" value="N-ACETYLTRANSFERASE DOMAIN-CONTAINING PROTEIN"/>
    <property type="match status" value="1"/>
</dbReference>
<feature type="region of interest" description="Disordered" evidence="1">
    <location>
        <begin position="34"/>
        <end position="61"/>
    </location>
</feature>
<dbReference type="SUPFAM" id="SSF55729">
    <property type="entry name" value="Acyl-CoA N-acyltransferases (Nat)"/>
    <property type="match status" value="1"/>
</dbReference>
<dbReference type="PROSITE" id="PS51186">
    <property type="entry name" value="GNAT"/>
    <property type="match status" value="1"/>
</dbReference>
<proteinExistence type="predicted"/>
<feature type="domain" description="N-acetyltransferase" evidence="2">
    <location>
        <begin position="87"/>
        <end position="222"/>
    </location>
</feature>
<name>A0ABR0E749_ZASCE</name>
<dbReference type="Gene3D" id="3.40.630.30">
    <property type="match status" value="1"/>
</dbReference>
<keyword evidence="4" id="KW-1185">Reference proteome</keyword>
<dbReference type="EMBL" id="JAXOVC010000009">
    <property type="protein sequence ID" value="KAK4497268.1"/>
    <property type="molecule type" value="Genomic_DNA"/>
</dbReference>
<evidence type="ECO:0000313" key="3">
    <source>
        <dbReference type="EMBL" id="KAK4497268.1"/>
    </source>
</evidence>
<dbReference type="Proteomes" id="UP001305779">
    <property type="component" value="Unassembled WGS sequence"/>
</dbReference>
<dbReference type="CDD" id="cd04301">
    <property type="entry name" value="NAT_SF"/>
    <property type="match status" value="1"/>
</dbReference>
<dbReference type="Pfam" id="PF00583">
    <property type="entry name" value="Acetyltransf_1"/>
    <property type="match status" value="1"/>
</dbReference>
<dbReference type="InterPro" id="IPR052523">
    <property type="entry name" value="Trichothecene_AcTrans"/>
</dbReference>
<evidence type="ECO:0000256" key="1">
    <source>
        <dbReference type="SAM" id="MobiDB-lite"/>
    </source>
</evidence>
<accession>A0ABR0E749</accession>
<evidence type="ECO:0000313" key="4">
    <source>
        <dbReference type="Proteomes" id="UP001305779"/>
    </source>
</evidence>